<sequence length="73" mass="7693">MNRLAKVGLAVGGAVAAVGALRRVLEPRPRYAPWEKPPYREFPNKVLVLGVGSADTRPPRPSAISSGIGRTSG</sequence>
<dbReference type="EMBL" id="CADCVB010000123">
    <property type="protein sequence ID" value="CAA9433184.1"/>
    <property type="molecule type" value="Genomic_DNA"/>
</dbReference>
<evidence type="ECO:0000313" key="2">
    <source>
        <dbReference type="EMBL" id="CAA9433184.1"/>
    </source>
</evidence>
<feature type="compositionally biased region" description="Polar residues" evidence="1">
    <location>
        <begin position="63"/>
        <end position="73"/>
    </location>
</feature>
<evidence type="ECO:0000256" key="1">
    <source>
        <dbReference type="SAM" id="MobiDB-lite"/>
    </source>
</evidence>
<feature type="region of interest" description="Disordered" evidence="1">
    <location>
        <begin position="51"/>
        <end position="73"/>
    </location>
</feature>
<name>A0A6J4Q7Y8_9ACTN</name>
<organism evidence="2">
    <name type="scientific">uncultured Rubrobacteraceae bacterium</name>
    <dbReference type="NCBI Taxonomy" id="349277"/>
    <lineage>
        <taxon>Bacteria</taxon>
        <taxon>Bacillati</taxon>
        <taxon>Actinomycetota</taxon>
        <taxon>Rubrobacteria</taxon>
        <taxon>Rubrobacterales</taxon>
        <taxon>Rubrobacteraceae</taxon>
        <taxon>environmental samples</taxon>
    </lineage>
</organism>
<protein>
    <submittedName>
        <fullName evidence="2">Uncharacterized protein</fullName>
    </submittedName>
</protein>
<gene>
    <name evidence="2" type="ORF">AVDCRST_MAG78-1839</name>
</gene>
<reference evidence="2" key="1">
    <citation type="submission" date="2020-02" db="EMBL/GenBank/DDBJ databases">
        <authorList>
            <person name="Meier V. D."/>
        </authorList>
    </citation>
    <scope>NUCLEOTIDE SEQUENCE</scope>
    <source>
        <strain evidence="2">AVDCRST_MAG78</strain>
    </source>
</reference>
<accession>A0A6J4Q7Y8</accession>
<dbReference type="AlphaFoldDB" id="A0A6J4Q7Y8"/>
<proteinExistence type="predicted"/>